<dbReference type="PANTHER" id="PTHR47943">
    <property type="entry name" value="CYTOCHROME P450 93A3-LIKE"/>
    <property type="match status" value="1"/>
</dbReference>
<evidence type="ECO:0000256" key="9">
    <source>
        <dbReference type="ARBA" id="ARBA00023136"/>
    </source>
</evidence>
<evidence type="ECO:0000256" key="1">
    <source>
        <dbReference type="ARBA" id="ARBA00001971"/>
    </source>
</evidence>
<gene>
    <name evidence="11" type="primary">LOC120258201</name>
</gene>
<comment type="similarity">
    <text evidence="3">Belongs to the cytochrome P450 family.</text>
</comment>
<dbReference type="RefSeq" id="XP_039121492.1">
    <property type="nucleotide sequence ID" value="XM_039265558.1"/>
</dbReference>
<evidence type="ECO:0000256" key="5">
    <source>
        <dbReference type="ARBA" id="ARBA00022723"/>
    </source>
</evidence>
<dbReference type="GO" id="GO:0016705">
    <property type="term" value="F:oxidoreductase activity, acting on paired donors, with incorporation or reduction of molecular oxygen"/>
    <property type="evidence" value="ECO:0007669"/>
    <property type="project" value="InterPro"/>
</dbReference>
<dbReference type="Pfam" id="PF00067">
    <property type="entry name" value="p450"/>
    <property type="match status" value="1"/>
</dbReference>
<dbReference type="GO" id="GO:0020037">
    <property type="term" value="F:heme binding"/>
    <property type="evidence" value="ECO:0007669"/>
    <property type="project" value="InterPro"/>
</dbReference>
<keyword evidence="10" id="KW-1185">Reference proteome</keyword>
<dbReference type="Proteomes" id="UP001515500">
    <property type="component" value="Chromosome 4"/>
</dbReference>
<accession>A0AB40B2H6</accession>
<reference evidence="11" key="1">
    <citation type="submission" date="2025-08" db="UniProtKB">
        <authorList>
            <consortium name="RefSeq"/>
        </authorList>
    </citation>
    <scope>IDENTIFICATION</scope>
</reference>
<keyword evidence="9" id="KW-0472">Membrane</keyword>
<dbReference type="GO" id="GO:0005506">
    <property type="term" value="F:iron ion binding"/>
    <property type="evidence" value="ECO:0007669"/>
    <property type="project" value="InterPro"/>
</dbReference>
<comment type="subcellular location">
    <subcellularLocation>
        <location evidence="2">Membrane</location>
    </subcellularLocation>
</comment>
<evidence type="ECO:0000256" key="6">
    <source>
        <dbReference type="ARBA" id="ARBA00023002"/>
    </source>
</evidence>
<dbReference type="InterPro" id="IPR002401">
    <property type="entry name" value="Cyt_P450_E_grp-I"/>
</dbReference>
<organism evidence="10 11">
    <name type="scientific">Dioscorea cayennensis subsp. rotundata</name>
    <name type="common">White Guinea yam</name>
    <name type="synonym">Dioscorea rotundata</name>
    <dbReference type="NCBI Taxonomy" id="55577"/>
    <lineage>
        <taxon>Eukaryota</taxon>
        <taxon>Viridiplantae</taxon>
        <taxon>Streptophyta</taxon>
        <taxon>Embryophyta</taxon>
        <taxon>Tracheophyta</taxon>
        <taxon>Spermatophyta</taxon>
        <taxon>Magnoliopsida</taxon>
        <taxon>Liliopsida</taxon>
        <taxon>Dioscoreales</taxon>
        <taxon>Dioscoreaceae</taxon>
        <taxon>Dioscorea</taxon>
    </lineage>
</organism>
<evidence type="ECO:0000256" key="3">
    <source>
        <dbReference type="ARBA" id="ARBA00010617"/>
    </source>
</evidence>
<dbReference type="GeneID" id="120258201"/>
<comment type="cofactor">
    <cofactor evidence="1">
        <name>heme</name>
        <dbReference type="ChEBI" id="CHEBI:30413"/>
    </cofactor>
</comment>
<dbReference type="InterPro" id="IPR036396">
    <property type="entry name" value="Cyt_P450_sf"/>
</dbReference>
<keyword evidence="6" id="KW-0560">Oxidoreductase</keyword>
<dbReference type="Gene3D" id="1.10.630.10">
    <property type="entry name" value="Cytochrome P450"/>
    <property type="match status" value="1"/>
</dbReference>
<evidence type="ECO:0000256" key="8">
    <source>
        <dbReference type="ARBA" id="ARBA00023033"/>
    </source>
</evidence>
<protein>
    <submittedName>
        <fullName evidence="11">Cytochrome P450 71AU50-like</fullName>
    </submittedName>
</protein>
<proteinExistence type="inferred from homology"/>
<evidence type="ECO:0000256" key="2">
    <source>
        <dbReference type="ARBA" id="ARBA00004370"/>
    </source>
</evidence>
<dbReference type="InterPro" id="IPR001128">
    <property type="entry name" value="Cyt_P450"/>
</dbReference>
<keyword evidence="7" id="KW-0408">Iron</keyword>
<evidence type="ECO:0000313" key="11">
    <source>
        <dbReference type="RefSeq" id="XP_039121492.1"/>
    </source>
</evidence>
<name>A0AB40B2H6_DIOCR</name>
<dbReference type="SUPFAM" id="SSF48264">
    <property type="entry name" value="Cytochrome P450"/>
    <property type="match status" value="1"/>
</dbReference>
<dbReference type="GO" id="GO:0004497">
    <property type="term" value="F:monooxygenase activity"/>
    <property type="evidence" value="ECO:0007669"/>
    <property type="project" value="UniProtKB-KW"/>
</dbReference>
<keyword evidence="4" id="KW-0349">Heme</keyword>
<keyword evidence="5" id="KW-0479">Metal-binding</keyword>
<dbReference type="AlphaFoldDB" id="A0AB40B2H6"/>
<dbReference type="PRINTS" id="PR00463">
    <property type="entry name" value="EP450I"/>
</dbReference>
<dbReference type="PANTHER" id="PTHR47943:SF2">
    <property type="entry name" value="CYTOCHROME P450"/>
    <property type="match status" value="1"/>
</dbReference>
<evidence type="ECO:0000313" key="10">
    <source>
        <dbReference type="Proteomes" id="UP001515500"/>
    </source>
</evidence>
<dbReference type="GO" id="GO:0016020">
    <property type="term" value="C:membrane"/>
    <property type="evidence" value="ECO:0007669"/>
    <property type="project" value="UniProtKB-SubCell"/>
</dbReference>
<evidence type="ECO:0000256" key="7">
    <source>
        <dbReference type="ARBA" id="ARBA00023004"/>
    </source>
</evidence>
<keyword evidence="8" id="KW-0503">Monooxygenase</keyword>
<evidence type="ECO:0000256" key="4">
    <source>
        <dbReference type="ARBA" id="ARBA00022617"/>
    </source>
</evidence>
<sequence>MDFILLLTLLFILLITSIFILKTTSKKMNKTLRLPPGPKALPIIGNLHLIGHLPNQSLHHLAQTYGHIMYLKLGFMPTIVISSPELAKLILKTNDLLFSNRQRSEFGLLYGSKGFAFNDYSPYWRSARKLAVSQVLGSGQIISFSSLIEEELSILIEDLKEFSNISTNNNPFVSIKKKVISLTGNVICRMVLGRKCFEEKINEELSFGELCHEITALFGHFNVGDYLPFLKWFDVHGLAKHGKVVLELVRGFVDQIIDDHLLEKNLRSEKEKKKKKKKNSIVDFIDFLLSVMHDKHKELALGLEF</sequence>